<feature type="compositionally biased region" description="Polar residues" evidence="1">
    <location>
        <begin position="790"/>
        <end position="809"/>
    </location>
</feature>
<feature type="compositionally biased region" description="Basic and acidic residues" evidence="1">
    <location>
        <begin position="296"/>
        <end position="306"/>
    </location>
</feature>
<feature type="compositionally biased region" description="Low complexity" evidence="1">
    <location>
        <begin position="854"/>
        <end position="864"/>
    </location>
</feature>
<name>A0ABN7NMM5_TIMPD</name>
<protein>
    <recommendedName>
        <fullName evidence="2">RPA43 OB domain-containing protein</fullName>
    </recommendedName>
</protein>
<feature type="compositionally biased region" description="Basic and acidic residues" evidence="1">
    <location>
        <begin position="926"/>
        <end position="940"/>
    </location>
</feature>
<feature type="compositionally biased region" description="Basic and acidic residues" evidence="1">
    <location>
        <begin position="620"/>
        <end position="637"/>
    </location>
</feature>
<feature type="compositionally biased region" description="Polar residues" evidence="1">
    <location>
        <begin position="867"/>
        <end position="877"/>
    </location>
</feature>
<organism evidence="3 4">
    <name type="scientific">Timema podura</name>
    <name type="common">Walking stick</name>
    <dbReference type="NCBI Taxonomy" id="61482"/>
    <lineage>
        <taxon>Eukaryota</taxon>
        <taxon>Metazoa</taxon>
        <taxon>Ecdysozoa</taxon>
        <taxon>Arthropoda</taxon>
        <taxon>Hexapoda</taxon>
        <taxon>Insecta</taxon>
        <taxon>Pterygota</taxon>
        <taxon>Neoptera</taxon>
        <taxon>Polyneoptera</taxon>
        <taxon>Phasmatodea</taxon>
        <taxon>Timematodea</taxon>
        <taxon>Timematoidea</taxon>
        <taxon>Timematidae</taxon>
        <taxon>Timema</taxon>
    </lineage>
</organism>
<accession>A0ABN7NMM5</accession>
<evidence type="ECO:0000259" key="2">
    <source>
        <dbReference type="Pfam" id="PF17875"/>
    </source>
</evidence>
<feature type="region of interest" description="Disordered" evidence="1">
    <location>
        <begin position="172"/>
        <end position="217"/>
    </location>
</feature>
<feature type="compositionally biased region" description="Polar residues" evidence="1">
    <location>
        <begin position="974"/>
        <end position="988"/>
    </location>
</feature>
<dbReference type="InterPro" id="IPR012340">
    <property type="entry name" value="NA-bd_OB-fold"/>
</dbReference>
<feature type="compositionally biased region" description="Low complexity" evidence="1">
    <location>
        <begin position="1000"/>
        <end position="1013"/>
    </location>
</feature>
<feature type="compositionally biased region" description="Basic residues" evidence="1">
    <location>
        <begin position="565"/>
        <end position="574"/>
    </location>
</feature>
<dbReference type="Gene3D" id="2.40.50.140">
    <property type="entry name" value="Nucleic acid-binding proteins"/>
    <property type="match status" value="1"/>
</dbReference>
<feature type="region of interest" description="Disordered" evidence="1">
    <location>
        <begin position="599"/>
        <end position="640"/>
    </location>
</feature>
<feature type="region of interest" description="Disordered" evidence="1">
    <location>
        <begin position="480"/>
        <end position="581"/>
    </location>
</feature>
<feature type="region of interest" description="Disordered" evidence="1">
    <location>
        <begin position="904"/>
        <end position="1194"/>
    </location>
</feature>
<feature type="compositionally biased region" description="Basic residues" evidence="1">
    <location>
        <begin position="393"/>
        <end position="402"/>
    </location>
</feature>
<feature type="compositionally biased region" description="Low complexity" evidence="1">
    <location>
        <begin position="1096"/>
        <end position="1108"/>
    </location>
</feature>
<feature type="region of interest" description="Disordered" evidence="1">
    <location>
        <begin position="345"/>
        <end position="409"/>
    </location>
</feature>
<feature type="compositionally biased region" description="Basic and acidic residues" evidence="1">
    <location>
        <begin position="372"/>
        <end position="384"/>
    </location>
</feature>
<feature type="compositionally biased region" description="Basic and acidic residues" evidence="1">
    <location>
        <begin position="1020"/>
        <end position="1032"/>
    </location>
</feature>
<feature type="region of interest" description="Disordered" evidence="1">
    <location>
        <begin position="440"/>
        <end position="467"/>
    </location>
</feature>
<feature type="region of interest" description="Disordered" evidence="1">
    <location>
        <begin position="278"/>
        <end position="306"/>
    </location>
</feature>
<feature type="compositionally biased region" description="Basic residues" evidence="1">
    <location>
        <begin position="1141"/>
        <end position="1159"/>
    </location>
</feature>
<feature type="compositionally biased region" description="Basic residues" evidence="1">
    <location>
        <begin position="1169"/>
        <end position="1189"/>
    </location>
</feature>
<feature type="compositionally biased region" description="Basic and acidic residues" evidence="1">
    <location>
        <begin position="198"/>
        <end position="209"/>
    </location>
</feature>
<feature type="compositionally biased region" description="Low complexity" evidence="1">
    <location>
        <begin position="601"/>
        <end position="619"/>
    </location>
</feature>
<feature type="compositionally biased region" description="Basic and acidic residues" evidence="1">
    <location>
        <begin position="964"/>
        <end position="973"/>
    </location>
</feature>
<feature type="compositionally biased region" description="Basic and acidic residues" evidence="1">
    <location>
        <begin position="814"/>
        <end position="825"/>
    </location>
</feature>
<feature type="compositionally biased region" description="Low complexity" evidence="1">
    <location>
        <begin position="941"/>
        <end position="956"/>
    </location>
</feature>
<dbReference type="Proteomes" id="UP001153148">
    <property type="component" value="Unassembled WGS sequence"/>
</dbReference>
<feature type="compositionally biased region" description="Basic residues" evidence="1">
    <location>
        <begin position="450"/>
        <end position="460"/>
    </location>
</feature>
<keyword evidence="4" id="KW-1185">Reference proteome</keyword>
<sequence>MGHSRLKGIFLGYENVKTQTSSGLILYDDSLIHIDIIADFYVFTPEVGCHLNGIVNKKSSTHIGCLVYKVFNVSIPNEDWVGQTVEIGQQVTFQSSALGYTLARICQLGNSNDGIEHQPTDLDPRHPKPRDACTSLLTDSLLSHWSQHTISQEESIAKGESNPHILKMKKKKIHNMEEESKSNTETPQLATSVKTNKRKYEDGDLDSKETKKRKKDKKLKHLKEDIYLEKQTIISQTVIDVPDIGNVKNEAVSSPSKVKKKHSKEHKKLILDSIMSNTETSESMKSPHKHKKIKTKNPEDEVQKDPSDLLRKYHERLSGFTKSLALDPVVKSLLDKSLVTDSNTLEPHIQREEKKNKNKPNKLLLTTDEQINTDKTEGQNKGDQIDTISSLSKLKKKKKKRDHKDEEENNVSYSINNIIESVNIELSTNMQDKERTELVGEMSDHEVYSKSKHKKNKHHHEKTEQQKAVSILDTQDYGEENSGEKQIKVKQAPTQKHFPDSESNEGKTAYEHISVVTTDTHVKKKKKKKSKDRDNGLLTLTENMLSKLMNQPAKDSVQDEVNLHKKEKKKSKKNMKMEQGVNEQFGDLKLLSASSAGMLDNKSVNKTNSSTNETVSSPTKKGDLKSRGEKDSEHELNDISSLHLSADPLAQLIGDKQEVESVVNVPLTYKSPMYFNSSGMANAEDRKRKKSKSDLQKLQMISGILPRPSLKWMKQSSQSPSKNKLEATNSSPKTSTHRGQGIEGLSGFLSPSNTDIAVKIKSPSKQSFSKPPLDPHDSSSSDSSDQAPSGTQTKLVSGSDNAKLSSAGQHSHHKSTEKLSPRDVDNDISLKPFLKKSPSKPESNVPPNAANHISDNPMSNNSDSDCVENSQPPIQSENRMEGKFHAKKRISLQLIKSKIDLLKEKPSDLVGHNSERKLSPHKQNLKKIDSKSSPTKKDTSKIQASSDSSSSGSRFSKLNPSLSKETECIDSEIHSSPSKQNVIKSPTKSPIKKLSETPSKKPSNPKISSVSKPTQNKSFSPDKSDSESDFEHTNVSSSFKFRSIPGAGDKLKELSSRAASLIRTQPKSSQDKNIKVKSPMKGDSKNKKSVDKPSNEESSSSLVEALSSRMKKSLFSSTIKNDKLEPLHSDLNTSKPVLENKKHREKNHKDKKKHTKSKDRHTIDESKTIKTKSSKHKSLKSKKKKSHKNKSLEQLQLQLLSSVLNTTKDKS</sequence>
<feature type="compositionally biased region" description="Polar residues" evidence="1">
    <location>
        <begin position="714"/>
        <end position="738"/>
    </location>
</feature>
<feature type="domain" description="RPA43 OB" evidence="2">
    <location>
        <begin position="45"/>
        <end position="178"/>
    </location>
</feature>
<feature type="compositionally biased region" description="Basic and acidic residues" evidence="1">
    <location>
        <begin position="440"/>
        <end position="449"/>
    </location>
</feature>
<comment type="caution">
    <text evidence="3">The sequence shown here is derived from an EMBL/GenBank/DDBJ whole genome shotgun (WGS) entry which is preliminary data.</text>
</comment>
<evidence type="ECO:0000313" key="4">
    <source>
        <dbReference type="Proteomes" id="UP001153148"/>
    </source>
</evidence>
<feature type="compositionally biased region" description="Low complexity" evidence="1">
    <location>
        <begin position="759"/>
        <end position="771"/>
    </location>
</feature>
<feature type="compositionally biased region" description="Low complexity" evidence="1">
    <location>
        <begin position="780"/>
        <end position="789"/>
    </location>
</feature>
<dbReference type="InterPro" id="IPR041178">
    <property type="entry name" value="RPA43_OB"/>
</dbReference>
<dbReference type="Pfam" id="PF17875">
    <property type="entry name" value="RPA43_OB"/>
    <property type="match status" value="1"/>
</dbReference>
<evidence type="ECO:0000313" key="3">
    <source>
        <dbReference type="EMBL" id="CAG2056965.1"/>
    </source>
</evidence>
<proteinExistence type="predicted"/>
<feature type="compositionally biased region" description="Basic and acidic residues" evidence="1">
    <location>
        <begin position="904"/>
        <end position="918"/>
    </location>
</feature>
<feature type="compositionally biased region" description="Basic and acidic residues" evidence="1">
    <location>
        <begin position="497"/>
        <end position="510"/>
    </location>
</feature>
<gene>
    <name evidence="3" type="ORF">TPAB3V08_LOCUS3948</name>
</gene>
<feature type="compositionally biased region" description="Polar residues" evidence="1">
    <location>
        <begin position="183"/>
        <end position="194"/>
    </location>
</feature>
<evidence type="ECO:0000256" key="1">
    <source>
        <dbReference type="SAM" id="MobiDB-lite"/>
    </source>
</evidence>
<reference evidence="3" key="1">
    <citation type="submission" date="2021-03" db="EMBL/GenBank/DDBJ databases">
        <authorList>
            <person name="Tran Van P."/>
        </authorList>
    </citation>
    <scope>NUCLEOTIDE SEQUENCE</scope>
</reference>
<dbReference type="EMBL" id="CAJPIN010004667">
    <property type="protein sequence ID" value="CAG2056965.1"/>
    <property type="molecule type" value="Genomic_DNA"/>
</dbReference>
<feature type="compositionally biased region" description="Basic and acidic residues" evidence="1">
    <location>
        <begin position="1069"/>
        <end position="1095"/>
    </location>
</feature>
<feature type="compositionally biased region" description="Basic residues" evidence="1">
    <location>
        <begin position="286"/>
        <end position="295"/>
    </location>
</feature>
<feature type="region of interest" description="Disordered" evidence="1">
    <location>
        <begin position="674"/>
        <end position="887"/>
    </location>
</feature>